<evidence type="ECO:0000256" key="2">
    <source>
        <dbReference type="SAM" id="SignalP"/>
    </source>
</evidence>
<organism evidence="4 5">
    <name type="scientific">Trypanosoma cruzi</name>
    <dbReference type="NCBI Taxonomy" id="5693"/>
    <lineage>
        <taxon>Eukaryota</taxon>
        <taxon>Discoba</taxon>
        <taxon>Euglenozoa</taxon>
        <taxon>Kinetoplastea</taxon>
        <taxon>Metakinetoplastina</taxon>
        <taxon>Trypanosomatida</taxon>
        <taxon>Trypanosomatidae</taxon>
        <taxon>Trypanosoma</taxon>
        <taxon>Schizotrypanum</taxon>
    </lineage>
</organism>
<reference evidence="4 5" key="1">
    <citation type="journal article" date="2019" name="Genome Biol. Evol.">
        <title>Nanopore Sequencing Significantly Improves Genome Assembly of the Protozoan Parasite Trypanosoma cruzi.</title>
        <authorList>
            <person name="Diaz-Viraque F."/>
            <person name="Pita S."/>
            <person name="Greif G."/>
            <person name="de Souza R.C.M."/>
            <person name="Iraola G."/>
            <person name="Robello C."/>
        </authorList>
    </citation>
    <scope>NUCLEOTIDE SEQUENCE [LARGE SCALE GENOMIC DNA]</scope>
    <source>
        <strain evidence="4 5">Berenice</strain>
    </source>
</reference>
<dbReference type="AlphaFoldDB" id="A0A7J6Y972"/>
<dbReference type="EMBL" id="JABDHM010000022">
    <property type="protein sequence ID" value="KAF5223112.1"/>
    <property type="molecule type" value="Genomic_DNA"/>
</dbReference>
<dbReference type="VEuPathDB" id="TriTrypDB:ECC02_003939"/>
<keyword evidence="2" id="KW-0732">Signal</keyword>
<comment type="caution">
    <text evidence="4">The sequence shown here is derived from an EMBL/GenBank/DDBJ whole genome shotgun (WGS) entry which is preliminary data.</text>
</comment>
<dbReference type="Gene3D" id="3.40.30.10">
    <property type="entry name" value="Glutaredoxin"/>
    <property type="match status" value="1"/>
</dbReference>
<gene>
    <name evidence="4" type="ORF">ECC02_003939</name>
</gene>
<keyword evidence="1" id="KW-0812">Transmembrane</keyword>
<feature type="signal peptide" evidence="2">
    <location>
        <begin position="1"/>
        <end position="21"/>
    </location>
</feature>
<dbReference type="InterPro" id="IPR036249">
    <property type="entry name" value="Thioredoxin-like_sf"/>
</dbReference>
<feature type="domain" description="Thioredoxin" evidence="3">
    <location>
        <begin position="152"/>
        <end position="254"/>
    </location>
</feature>
<evidence type="ECO:0000256" key="1">
    <source>
        <dbReference type="SAM" id="Phobius"/>
    </source>
</evidence>
<sequence>MTFSFFFFFLSLPVILLTVSAASCNCLFIFFFSLPWRSFCCCCFIMHLILFVSLRCYHMGSATIRCFFFFCFCCFFLFSIFIFATFLFVIFFFFFIPQMSHNIIRRTFGDRKLPENLSGNDYERFMQENFPKWIQEFEESGFLEATKLPVIKSEDEFLQKLREHKDDLMVIKFWKHACIPCLSFAEMYKQASEQCKAEKRRIVWYSVDTKDIDTRSLVEYQLVTGTPTIQTFSGLKQVGKEIRATNAEDLMKELTLREATVMSR</sequence>
<evidence type="ECO:0000313" key="4">
    <source>
        <dbReference type="EMBL" id="KAF5223112.1"/>
    </source>
</evidence>
<dbReference type="InterPro" id="IPR013766">
    <property type="entry name" value="Thioredoxin_domain"/>
</dbReference>
<dbReference type="CDD" id="cd02947">
    <property type="entry name" value="TRX_family"/>
    <property type="match status" value="1"/>
</dbReference>
<evidence type="ECO:0000313" key="5">
    <source>
        <dbReference type="Proteomes" id="UP000583944"/>
    </source>
</evidence>
<evidence type="ECO:0000259" key="3">
    <source>
        <dbReference type="Pfam" id="PF00085"/>
    </source>
</evidence>
<keyword evidence="1" id="KW-1133">Transmembrane helix</keyword>
<feature type="transmembrane region" description="Helical" evidence="1">
    <location>
        <begin position="34"/>
        <end position="54"/>
    </location>
</feature>
<protein>
    <recommendedName>
        <fullName evidence="3">Thioredoxin domain-containing protein</fullName>
    </recommendedName>
</protein>
<accession>A0A7J6Y972</accession>
<dbReference type="SUPFAM" id="SSF52833">
    <property type="entry name" value="Thioredoxin-like"/>
    <property type="match status" value="1"/>
</dbReference>
<feature type="transmembrane region" description="Helical" evidence="1">
    <location>
        <begin position="66"/>
        <end position="96"/>
    </location>
</feature>
<feature type="chain" id="PRO_5029718652" description="Thioredoxin domain-containing protein" evidence="2">
    <location>
        <begin position="22"/>
        <end position="264"/>
    </location>
</feature>
<name>A0A7J6Y972_TRYCR</name>
<proteinExistence type="predicted"/>
<keyword evidence="1" id="KW-0472">Membrane</keyword>
<dbReference type="Proteomes" id="UP000583944">
    <property type="component" value="Unassembled WGS sequence"/>
</dbReference>
<dbReference type="VEuPathDB" id="TriTrypDB:BCY84_16250"/>
<dbReference type="Pfam" id="PF00085">
    <property type="entry name" value="Thioredoxin"/>
    <property type="match status" value="1"/>
</dbReference>